<sequence length="287" mass="32523">MAFHVYEAKSNTEVVDQIASINPSKKKGFFLFKVQFWIDALIVSSFTNPIISVILIKDVEGETLVKIAAVHFGNAITHWMNEIGILKAIFTIHYFCACFLTNALMNLFTGLSCYFFSIIFVKPYRDAQNLYVKVQNILKNLSDLYACFDVGRCGGKRIWTSFFLVTADGCLQAFTGISYFMGLETGWTTSPHSHVFLLLYSITYIFNWTFFIVIAGEVHEQDAVFKKSIALNVLKCPENLKNRQLNLLNSLKLKIAISAWGYFDFNRSLIMVAIGAVLTYSILVTQL</sequence>
<dbReference type="Proteomes" id="UP001054945">
    <property type="component" value="Unassembled WGS sequence"/>
</dbReference>
<reference evidence="2 3" key="1">
    <citation type="submission" date="2021-06" db="EMBL/GenBank/DDBJ databases">
        <title>Caerostris extrusa draft genome.</title>
        <authorList>
            <person name="Kono N."/>
            <person name="Arakawa K."/>
        </authorList>
    </citation>
    <scope>NUCLEOTIDE SEQUENCE [LARGE SCALE GENOMIC DNA]</scope>
</reference>
<dbReference type="EMBL" id="BPLR01010079">
    <property type="protein sequence ID" value="GIY36714.1"/>
    <property type="molecule type" value="Genomic_DNA"/>
</dbReference>
<feature type="transmembrane region" description="Helical" evidence="1">
    <location>
        <begin position="92"/>
        <end position="121"/>
    </location>
</feature>
<protein>
    <recommendedName>
        <fullName evidence="4">Gustatory receptor</fullName>
    </recommendedName>
</protein>
<evidence type="ECO:0000313" key="2">
    <source>
        <dbReference type="EMBL" id="GIY36714.1"/>
    </source>
</evidence>
<dbReference type="AlphaFoldDB" id="A0AAV4SUN7"/>
<proteinExistence type="predicted"/>
<evidence type="ECO:0000256" key="1">
    <source>
        <dbReference type="SAM" id="Phobius"/>
    </source>
</evidence>
<feature type="transmembrane region" description="Helical" evidence="1">
    <location>
        <begin position="36"/>
        <end position="56"/>
    </location>
</feature>
<feature type="transmembrane region" description="Helical" evidence="1">
    <location>
        <begin position="269"/>
        <end position="285"/>
    </location>
</feature>
<evidence type="ECO:0000313" key="3">
    <source>
        <dbReference type="Proteomes" id="UP001054945"/>
    </source>
</evidence>
<evidence type="ECO:0008006" key="4">
    <source>
        <dbReference type="Google" id="ProtNLM"/>
    </source>
</evidence>
<gene>
    <name evidence="2" type="ORF">CEXT_330711</name>
</gene>
<keyword evidence="3" id="KW-1185">Reference proteome</keyword>
<keyword evidence="1" id="KW-1133">Transmembrane helix</keyword>
<keyword evidence="1" id="KW-0472">Membrane</keyword>
<feature type="transmembrane region" description="Helical" evidence="1">
    <location>
        <begin position="195"/>
        <end position="218"/>
    </location>
</feature>
<organism evidence="2 3">
    <name type="scientific">Caerostris extrusa</name>
    <name type="common">Bark spider</name>
    <name type="synonym">Caerostris bankana</name>
    <dbReference type="NCBI Taxonomy" id="172846"/>
    <lineage>
        <taxon>Eukaryota</taxon>
        <taxon>Metazoa</taxon>
        <taxon>Ecdysozoa</taxon>
        <taxon>Arthropoda</taxon>
        <taxon>Chelicerata</taxon>
        <taxon>Arachnida</taxon>
        <taxon>Araneae</taxon>
        <taxon>Araneomorphae</taxon>
        <taxon>Entelegynae</taxon>
        <taxon>Araneoidea</taxon>
        <taxon>Araneidae</taxon>
        <taxon>Caerostris</taxon>
    </lineage>
</organism>
<comment type="caution">
    <text evidence="2">The sequence shown here is derived from an EMBL/GenBank/DDBJ whole genome shotgun (WGS) entry which is preliminary data.</text>
</comment>
<feature type="transmembrane region" description="Helical" evidence="1">
    <location>
        <begin position="162"/>
        <end position="183"/>
    </location>
</feature>
<keyword evidence="1" id="KW-0812">Transmembrane</keyword>
<name>A0AAV4SUN7_CAEEX</name>
<accession>A0AAV4SUN7</accession>